<keyword evidence="9" id="KW-0066">ATP synthesis</keyword>
<dbReference type="OrthoDB" id="437at2759"/>
<evidence type="ECO:0000313" key="10">
    <source>
        <dbReference type="EnsemblMetazoa" id="XP_020899274.1"/>
    </source>
</evidence>
<keyword evidence="3" id="KW-0813">Transport</keyword>
<keyword evidence="4" id="KW-0138">CF(0)</keyword>
<dbReference type="AlphaFoldDB" id="A0A913X5Q1"/>
<evidence type="ECO:0008006" key="12">
    <source>
        <dbReference type="Google" id="ProtNLM"/>
    </source>
</evidence>
<dbReference type="GO" id="GO:0015986">
    <property type="term" value="P:proton motive force-driven ATP synthesis"/>
    <property type="evidence" value="ECO:0007669"/>
    <property type="project" value="InterPro"/>
</dbReference>
<dbReference type="PANTHER" id="PTHR12386">
    <property type="entry name" value="ATP SYNTHASE SUBUNIT"/>
    <property type="match status" value="1"/>
</dbReference>
<dbReference type="EnsemblMetazoa" id="XM_021043615.2">
    <property type="protein sequence ID" value="XP_020899274.1"/>
    <property type="gene ID" value="LOC110237984"/>
</dbReference>
<evidence type="ECO:0000256" key="3">
    <source>
        <dbReference type="ARBA" id="ARBA00022448"/>
    </source>
</evidence>
<name>A0A913X5Q1_EXADI</name>
<keyword evidence="5" id="KW-0375">Hydrogen ion transport</keyword>
<dbReference type="GO" id="GO:0045259">
    <property type="term" value="C:proton-transporting ATP synthase complex"/>
    <property type="evidence" value="ECO:0007669"/>
    <property type="project" value="UniProtKB-KW"/>
</dbReference>
<comment type="subcellular location">
    <subcellularLocation>
        <location evidence="1">Mitochondrion membrane</location>
    </subcellularLocation>
</comment>
<keyword evidence="7" id="KW-0496">Mitochondrion</keyword>
<dbReference type="GO" id="GO:0015078">
    <property type="term" value="F:proton transmembrane transporter activity"/>
    <property type="evidence" value="ECO:0007669"/>
    <property type="project" value="InterPro"/>
</dbReference>
<dbReference type="GeneID" id="110237984"/>
<reference evidence="10" key="1">
    <citation type="submission" date="2022-11" db="UniProtKB">
        <authorList>
            <consortium name="EnsemblMetazoa"/>
        </authorList>
    </citation>
    <scope>IDENTIFICATION</scope>
</reference>
<evidence type="ECO:0000256" key="2">
    <source>
        <dbReference type="ARBA" id="ARBA00005699"/>
    </source>
</evidence>
<dbReference type="KEGG" id="epa:110237984"/>
<evidence type="ECO:0000256" key="9">
    <source>
        <dbReference type="ARBA" id="ARBA00023310"/>
    </source>
</evidence>
<evidence type="ECO:0000256" key="5">
    <source>
        <dbReference type="ARBA" id="ARBA00022781"/>
    </source>
</evidence>
<dbReference type="OMA" id="FYMGEVI"/>
<dbReference type="Pfam" id="PF04718">
    <property type="entry name" value="ATP-synt_G"/>
    <property type="match status" value="1"/>
</dbReference>
<dbReference type="InterPro" id="IPR006808">
    <property type="entry name" value="ATP_synth_F0_gsu_mt"/>
</dbReference>
<keyword evidence="11" id="KW-1185">Reference proteome</keyword>
<keyword evidence="8" id="KW-0472">Membrane</keyword>
<organism evidence="10 11">
    <name type="scientific">Exaiptasia diaphana</name>
    <name type="common">Tropical sea anemone</name>
    <name type="synonym">Aiptasia pulchella</name>
    <dbReference type="NCBI Taxonomy" id="2652724"/>
    <lineage>
        <taxon>Eukaryota</taxon>
        <taxon>Metazoa</taxon>
        <taxon>Cnidaria</taxon>
        <taxon>Anthozoa</taxon>
        <taxon>Hexacorallia</taxon>
        <taxon>Actiniaria</taxon>
        <taxon>Aiptasiidae</taxon>
        <taxon>Exaiptasia</taxon>
    </lineage>
</organism>
<evidence type="ECO:0000256" key="1">
    <source>
        <dbReference type="ARBA" id="ARBA00004325"/>
    </source>
</evidence>
<dbReference type="Proteomes" id="UP000887567">
    <property type="component" value="Unplaced"/>
</dbReference>
<evidence type="ECO:0000256" key="7">
    <source>
        <dbReference type="ARBA" id="ARBA00023128"/>
    </source>
</evidence>
<dbReference type="RefSeq" id="XP_020899274.1">
    <property type="nucleotide sequence ID" value="XM_021043615.2"/>
</dbReference>
<evidence type="ECO:0000256" key="8">
    <source>
        <dbReference type="ARBA" id="ARBA00023136"/>
    </source>
</evidence>
<evidence type="ECO:0000256" key="6">
    <source>
        <dbReference type="ARBA" id="ARBA00023065"/>
    </source>
</evidence>
<dbReference type="GO" id="GO:0031966">
    <property type="term" value="C:mitochondrial membrane"/>
    <property type="evidence" value="ECO:0007669"/>
    <property type="project" value="UniProtKB-SubCell"/>
</dbReference>
<accession>A0A913X5Q1</accession>
<evidence type="ECO:0000256" key="4">
    <source>
        <dbReference type="ARBA" id="ARBA00022547"/>
    </source>
</evidence>
<protein>
    <recommendedName>
        <fullName evidence="12">ATP synthase subunit</fullName>
    </recommendedName>
</protein>
<evidence type="ECO:0000313" key="11">
    <source>
        <dbReference type="Proteomes" id="UP000887567"/>
    </source>
</evidence>
<keyword evidence="6" id="KW-0406">Ion transport</keyword>
<proteinExistence type="inferred from homology"/>
<comment type="similarity">
    <text evidence="2">Belongs to the ATPase g subunit family.</text>
</comment>
<sequence length="114" mass="12532">MAQKVVAFGQKIATRAPALATKYGFQITAAAKRRQPALEKFWTNAKVELAPPGPSDWPAIKKAFSNIKQATMTGRFLNTTVKDSVSNTLVAVEIAMWFYIGEIIGRRSIVGYNV</sequence>